<gene>
    <name evidence="1" type="ORF">D3W54_10450</name>
</gene>
<evidence type="ECO:0000313" key="2">
    <source>
        <dbReference type="Proteomes" id="UP000427842"/>
    </source>
</evidence>
<dbReference type="Proteomes" id="UP000427842">
    <property type="component" value="Unassembled WGS sequence"/>
</dbReference>
<organism evidence="1 2">
    <name type="scientific">Komagataeibacter medellinensis</name>
    <dbReference type="NCBI Taxonomy" id="1177712"/>
    <lineage>
        <taxon>Bacteria</taxon>
        <taxon>Pseudomonadati</taxon>
        <taxon>Pseudomonadota</taxon>
        <taxon>Alphaproteobacteria</taxon>
        <taxon>Acetobacterales</taxon>
        <taxon>Acetobacteraceae</taxon>
        <taxon>Komagataeibacter</taxon>
    </lineage>
</organism>
<sequence>MCADQRGIDMNDFARRDPSLEKGLDGMLKDSPKPLDTLALANPHQRGIVGQRFVQAVSDTIGSRY</sequence>
<reference evidence="1 2" key="1">
    <citation type="submission" date="2018-09" db="EMBL/GenBank/DDBJ databases">
        <title>Genome sequence and characterization of the bcs clusters for the production of nanocellulose from the low pH resistant strain Komagataeibacter medellinensis ID13488.</title>
        <authorList>
            <person name="Hernandez-Arriaga A.M."/>
            <person name="Del Cerro C."/>
            <person name="Urbina L."/>
            <person name="Eceiza A."/>
            <person name="Retegi A."/>
            <person name="Prieto M.A."/>
        </authorList>
    </citation>
    <scope>NUCLEOTIDE SEQUENCE [LARGE SCALE GENOMIC DNA]</scope>
    <source>
        <strain evidence="1 2">ID13488</strain>
    </source>
</reference>
<accession>A0ABQ6VWD9</accession>
<dbReference type="EMBL" id="QYAZ01000001">
    <property type="protein sequence ID" value="KAB8124522.1"/>
    <property type="molecule type" value="Genomic_DNA"/>
</dbReference>
<protein>
    <submittedName>
        <fullName evidence="1">Uncharacterized protein</fullName>
    </submittedName>
</protein>
<proteinExistence type="predicted"/>
<keyword evidence="2" id="KW-1185">Reference proteome</keyword>
<evidence type="ECO:0000313" key="1">
    <source>
        <dbReference type="EMBL" id="KAB8124522.1"/>
    </source>
</evidence>
<comment type="caution">
    <text evidence="1">The sequence shown here is derived from an EMBL/GenBank/DDBJ whole genome shotgun (WGS) entry which is preliminary data.</text>
</comment>
<name>A0ABQ6VWD9_9PROT</name>